<dbReference type="CDD" id="cd00038">
    <property type="entry name" value="CAP_ED"/>
    <property type="match status" value="2"/>
</dbReference>
<dbReference type="PROSITE" id="PS00889">
    <property type="entry name" value="CNMP_BINDING_2"/>
    <property type="match status" value="1"/>
</dbReference>
<feature type="transmembrane region" description="Helical" evidence="1">
    <location>
        <begin position="384"/>
        <end position="405"/>
    </location>
</feature>
<dbReference type="PANTHER" id="PTHR23011">
    <property type="entry name" value="CYCLIC NUCLEOTIDE-BINDING DOMAIN CONTAINING PROTEIN"/>
    <property type="match status" value="1"/>
</dbReference>
<keyword evidence="1" id="KW-0812">Transmembrane</keyword>
<dbReference type="Gene3D" id="1.20.1250.20">
    <property type="entry name" value="MFS general substrate transporter like domains"/>
    <property type="match status" value="1"/>
</dbReference>
<dbReference type="Gene3D" id="2.60.120.10">
    <property type="entry name" value="Jelly Rolls"/>
    <property type="match status" value="2"/>
</dbReference>
<evidence type="ECO:0000313" key="3">
    <source>
        <dbReference type="EMBL" id="OAN29551.1"/>
    </source>
</evidence>
<dbReference type="InterPro" id="IPR014710">
    <property type="entry name" value="RmlC-like_jellyroll"/>
</dbReference>
<keyword evidence="1" id="KW-0472">Membrane</keyword>
<dbReference type="SUPFAM" id="SSF103473">
    <property type="entry name" value="MFS general substrate transporter"/>
    <property type="match status" value="1"/>
</dbReference>
<dbReference type="InterPro" id="IPR018490">
    <property type="entry name" value="cNMP-bd_dom_sf"/>
</dbReference>
<feature type="transmembrane region" description="Helical" evidence="1">
    <location>
        <begin position="170"/>
        <end position="191"/>
    </location>
</feature>
<dbReference type="EMBL" id="LWCS01000068">
    <property type="protein sequence ID" value="OAN29551.1"/>
    <property type="molecule type" value="Genomic_DNA"/>
</dbReference>
<evidence type="ECO:0000256" key="1">
    <source>
        <dbReference type="SAM" id="Phobius"/>
    </source>
</evidence>
<dbReference type="PROSITE" id="PS50042">
    <property type="entry name" value="CNMP_BINDING_3"/>
    <property type="match status" value="2"/>
</dbReference>
<keyword evidence="1" id="KW-1133">Transmembrane helix</keyword>
<feature type="transmembrane region" description="Helical" evidence="1">
    <location>
        <begin position="20"/>
        <end position="41"/>
    </location>
</feature>
<comment type="caution">
    <text evidence="3">The sequence shown here is derived from an EMBL/GenBank/DDBJ whole genome shotgun (WGS) entry which is preliminary data.</text>
</comment>
<gene>
    <name evidence="3" type="ORF">A4X20_29865</name>
</gene>
<reference evidence="3 4" key="1">
    <citation type="submission" date="2016-04" db="EMBL/GenBank/DDBJ databases">
        <title>Draft Genome Sequences of Staphylococcus capitis Strain H36, S. capitis Strain H65, S. cohnii Strain H62, S. hominis Strain H69, Mycobacterium iranicum Strain H39, Plantibacter sp. Strain H53, Pseudomonas oryzihabitans Strain H72, and Microbacterium sp. Strain H83, isolated from residential settings.</title>
        <authorList>
            <person name="Lymperopoulou D."/>
            <person name="Adams R.I."/>
            <person name="Lindow S."/>
            <person name="Coil D.A."/>
            <person name="Jospin G."/>
            <person name="Eisen J.A."/>
        </authorList>
    </citation>
    <scope>NUCLEOTIDE SEQUENCE [LARGE SCALE GENOMIC DNA]</scope>
    <source>
        <strain evidence="3 4">H39</strain>
    </source>
</reference>
<protein>
    <recommendedName>
        <fullName evidence="2">Cyclic nucleotide-binding domain-containing protein</fullName>
    </recommendedName>
</protein>
<dbReference type="PANTHER" id="PTHR23011:SF28">
    <property type="entry name" value="CYCLIC NUCLEOTIDE-BINDING DOMAIN CONTAINING PROTEIN"/>
    <property type="match status" value="1"/>
</dbReference>
<dbReference type="Proteomes" id="UP000078396">
    <property type="component" value="Unassembled WGS sequence"/>
</dbReference>
<feature type="transmembrane region" description="Helical" evidence="1">
    <location>
        <begin position="47"/>
        <end position="68"/>
    </location>
</feature>
<dbReference type="GO" id="GO:0022857">
    <property type="term" value="F:transmembrane transporter activity"/>
    <property type="evidence" value="ECO:0007669"/>
    <property type="project" value="InterPro"/>
</dbReference>
<evidence type="ECO:0000313" key="4">
    <source>
        <dbReference type="Proteomes" id="UP000078396"/>
    </source>
</evidence>
<feature type="transmembrane region" description="Helical" evidence="1">
    <location>
        <begin position="321"/>
        <end position="343"/>
    </location>
</feature>
<dbReference type="InterPro" id="IPR036259">
    <property type="entry name" value="MFS_trans_sf"/>
</dbReference>
<proteinExistence type="predicted"/>
<dbReference type="SUPFAM" id="SSF51206">
    <property type="entry name" value="cAMP-binding domain-like"/>
    <property type="match status" value="2"/>
</dbReference>
<feature type="transmembrane region" description="Helical" evidence="1">
    <location>
        <begin position="142"/>
        <end position="164"/>
    </location>
</feature>
<feature type="transmembrane region" description="Helical" evidence="1">
    <location>
        <begin position="294"/>
        <end position="315"/>
    </location>
</feature>
<sequence>MGLRTSHRVFRNPALRALLLTWACFYIADVAHYVMVVAYTFESSGATAVGAAIILNVLPAGLLGPFVATLATSRRPQTHLAFGIGARVVTMAATIAVVLTEAPLGLLLTLVGIDSMLSAAVRPVHAGLSVRLARTTAEVAGAVSMTNFLLSASALAGPLLAGVATSMMGVGWGFAMPMLVFAVGTVTALLISVPHDGSRVETETPRGDGPRRSQTRAVASGFRGILESRPAAAASVMILVAMVHVGLWDGVVAPLSNERLGLGTGGVATIMTVYGLGSLVAALAMMSVVGHRGLAGALACTMLGIAGMLAVIGLLRAPLPVMMLAGCVGAATTIACTIAPTLVQRSVSRSAMVSAAASLQSLYLIGMAAGAALATLILRSTGVPGTLLTIGAIIVVVTALTWPAVRRADRFSSDDAAKLSAIRASPMLAPLPALALEQLARAADQLTVPAGTEVVRQGDSGDRFYMIAAGSADVSVDGRRVATLGPGGSFGEIAMIRDEPRSATVTAREELRLVAVDRGEFLAALSSDAAAMGHISGVVQTRLTTPPVEERLAEVDRVEALAGLSVDGVLAAQRPFLDISPDARKALAESARVLVATDGALITREGDYGQTFYVILSGTVEVSEGDKWIRSLGAGESFGERAILRDTPSTASVRARGGVTLLAIDRNAFLQARIQV</sequence>
<dbReference type="OrthoDB" id="180043at2"/>
<dbReference type="AlphaFoldDB" id="A0A178LHE3"/>
<dbReference type="InterPro" id="IPR018488">
    <property type="entry name" value="cNMP-bd_CS"/>
</dbReference>
<feature type="domain" description="Cyclic nucleotide-binding" evidence="2">
    <location>
        <begin position="575"/>
        <end position="671"/>
    </location>
</feature>
<evidence type="ECO:0000259" key="2">
    <source>
        <dbReference type="PROSITE" id="PS50042"/>
    </source>
</evidence>
<feature type="transmembrane region" description="Helical" evidence="1">
    <location>
        <begin position="80"/>
        <end position="98"/>
    </location>
</feature>
<dbReference type="RefSeq" id="WP_064284922.1">
    <property type="nucleotide sequence ID" value="NZ_LWCS01000068.1"/>
</dbReference>
<feature type="transmembrane region" description="Helical" evidence="1">
    <location>
        <begin position="260"/>
        <end position="282"/>
    </location>
</feature>
<dbReference type="InterPro" id="IPR011701">
    <property type="entry name" value="MFS"/>
</dbReference>
<feature type="transmembrane region" description="Helical" evidence="1">
    <location>
        <begin position="104"/>
        <end position="121"/>
    </location>
</feature>
<organism evidence="3 4">
    <name type="scientific">Mycolicibacterium iranicum</name>
    <name type="common">Mycobacterium iranicum</name>
    <dbReference type="NCBI Taxonomy" id="912594"/>
    <lineage>
        <taxon>Bacteria</taxon>
        <taxon>Bacillati</taxon>
        <taxon>Actinomycetota</taxon>
        <taxon>Actinomycetes</taxon>
        <taxon>Mycobacteriales</taxon>
        <taxon>Mycobacteriaceae</taxon>
        <taxon>Mycolicibacterium</taxon>
    </lineage>
</organism>
<accession>A0A178LHE3</accession>
<dbReference type="PROSITE" id="PS00888">
    <property type="entry name" value="CNMP_BINDING_1"/>
    <property type="match status" value="1"/>
</dbReference>
<dbReference type="PRINTS" id="PR00103">
    <property type="entry name" value="CAMPKINASE"/>
</dbReference>
<dbReference type="SMART" id="SM00100">
    <property type="entry name" value="cNMP"/>
    <property type="match status" value="2"/>
</dbReference>
<name>A0A178LHE3_MYCIR</name>
<feature type="transmembrane region" description="Helical" evidence="1">
    <location>
        <begin position="355"/>
        <end position="378"/>
    </location>
</feature>
<feature type="domain" description="Cyclic nucleotide-binding" evidence="2">
    <location>
        <begin position="427"/>
        <end position="525"/>
    </location>
</feature>
<dbReference type="Pfam" id="PF07690">
    <property type="entry name" value="MFS_1"/>
    <property type="match status" value="1"/>
</dbReference>
<dbReference type="Pfam" id="PF00027">
    <property type="entry name" value="cNMP_binding"/>
    <property type="match status" value="2"/>
</dbReference>
<feature type="transmembrane region" description="Helical" evidence="1">
    <location>
        <begin position="231"/>
        <end position="248"/>
    </location>
</feature>
<dbReference type="InterPro" id="IPR000595">
    <property type="entry name" value="cNMP-bd_dom"/>
</dbReference>